<protein>
    <submittedName>
        <fullName evidence="3">CBS domain-containing protein</fullName>
    </submittedName>
</protein>
<sequence>MSDILVKDIMIPLDQYATVEENANLYDAVMALEACQAREDVRDPRAVLVVDKKNHVVGKLSLLDVIKALEPSYEKILESRPGFARLGFSHRFLKLLADDYNLWANPLEQICRKAADIKVKDIMYSPSSEGEYVDEDATLPEALHQVIMGHHQSLLVMKKKRITGILRVRELFEQVTEAMKACGL</sequence>
<dbReference type="OrthoDB" id="5470806at2"/>
<evidence type="ECO:0000313" key="3">
    <source>
        <dbReference type="EMBL" id="SHI97026.1"/>
    </source>
</evidence>
<name>A0A1M6FHA9_9BACT</name>
<dbReference type="STRING" id="1121393.SAMN02745216_00820"/>
<keyword evidence="4" id="KW-1185">Reference proteome</keyword>
<evidence type="ECO:0000259" key="2">
    <source>
        <dbReference type="PROSITE" id="PS51371"/>
    </source>
</evidence>
<dbReference type="PROSITE" id="PS51371">
    <property type="entry name" value="CBS"/>
    <property type="match status" value="1"/>
</dbReference>
<dbReference type="InterPro" id="IPR046342">
    <property type="entry name" value="CBS_dom_sf"/>
</dbReference>
<organism evidence="3 4">
    <name type="scientific">Desulfatibacillum alkenivorans DSM 16219</name>
    <dbReference type="NCBI Taxonomy" id="1121393"/>
    <lineage>
        <taxon>Bacteria</taxon>
        <taxon>Pseudomonadati</taxon>
        <taxon>Thermodesulfobacteriota</taxon>
        <taxon>Desulfobacteria</taxon>
        <taxon>Desulfobacterales</taxon>
        <taxon>Desulfatibacillaceae</taxon>
        <taxon>Desulfatibacillum</taxon>
    </lineage>
</organism>
<keyword evidence="1" id="KW-0129">CBS domain</keyword>
<accession>A0A1M6FHA9</accession>
<dbReference type="Gene3D" id="3.10.580.10">
    <property type="entry name" value="CBS-domain"/>
    <property type="match status" value="1"/>
</dbReference>
<dbReference type="RefSeq" id="WP_073473157.1">
    <property type="nucleotide sequence ID" value="NZ_FQZU01000003.1"/>
</dbReference>
<dbReference type="Pfam" id="PF00571">
    <property type="entry name" value="CBS"/>
    <property type="match status" value="2"/>
</dbReference>
<feature type="domain" description="CBS" evidence="2">
    <location>
        <begin position="10"/>
        <end position="79"/>
    </location>
</feature>
<evidence type="ECO:0000313" key="4">
    <source>
        <dbReference type="Proteomes" id="UP000183994"/>
    </source>
</evidence>
<reference evidence="4" key="1">
    <citation type="submission" date="2016-11" db="EMBL/GenBank/DDBJ databases">
        <authorList>
            <person name="Varghese N."/>
            <person name="Submissions S."/>
        </authorList>
    </citation>
    <scope>NUCLEOTIDE SEQUENCE [LARGE SCALE GENOMIC DNA]</scope>
    <source>
        <strain evidence="4">DSM 16219</strain>
    </source>
</reference>
<dbReference type="SUPFAM" id="SSF54631">
    <property type="entry name" value="CBS-domain pair"/>
    <property type="match status" value="1"/>
</dbReference>
<evidence type="ECO:0000256" key="1">
    <source>
        <dbReference type="PROSITE-ProRule" id="PRU00703"/>
    </source>
</evidence>
<dbReference type="Proteomes" id="UP000183994">
    <property type="component" value="Unassembled WGS sequence"/>
</dbReference>
<dbReference type="InterPro" id="IPR000644">
    <property type="entry name" value="CBS_dom"/>
</dbReference>
<gene>
    <name evidence="3" type="ORF">SAMN02745216_00820</name>
</gene>
<dbReference type="AlphaFoldDB" id="A0A1M6FHA9"/>
<proteinExistence type="predicted"/>
<dbReference type="EMBL" id="FQZU01000003">
    <property type="protein sequence ID" value="SHI97026.1"/>
    <property type="molecule type" value="Genomic_DNA"/>
</dbReference>